<dbReference type="RefSeq" id="WP_087617700.1">
    <property type="nucleotide sequence ID" value="NZ_JAFBEY010000006.1"/>
</dbReference>
<gene>
    <name evidence="4" type="ORF">CBM15_11960</name>
</gene>
<dbReference type="InterPro" id="IPR001647">
    <property type="entry name" value="HTH_TetR"/>
</dbReference>
<dbReference type="Pfam" id="PF14278">
    <property type="entry name" value="TetR_C_8"/>
    <property type="match status" value="1"/>
</dbReference>
<proteinExistence type="predicted"/>
<keyword evidence="5" id="KW-1185">Reference proteome</keyword>
<dbReference type="EMBL" id="NHNT01000008">
    <property type="protein sequence ID" value="OUZ38463.1"/>
    <property type="molecule type" value="Genomic_DNA"/>
</dbReference>
<accession>A0ABX3ZFH6</accession>
<keyword evidence="1 2" id="KW-0238">DNA-binding</keyword>
<protein>
    <submittedName>
        <fullName evidence="4">TetR family transcriptional regulator</fullName>
    </submittedName>
</protein>
<name>A0ABX3ZFH6_9BACL</name>
<feature type="domain" description="HTH tetR-type" evidence="3">
    <location>
        <begin position="9"/>
        <end position="69"/>
    </location>
</feature>
<dbReference type="PROSITE" id="PS50977">
    <property type="entry name" value="HTH_TETR_2"/>
    <property type="match status" value="1"/>
</dbReference>
<evidence type="ECO:0000256" key="1">
    <source>
        <dbReference type="ARBA" id="ARBA00023125"/>
    </source>
</evidence>
<comment type="caution">
    <text evidence="4">The sequence shown here is derived from an EMBL/GenBank/DDBJ whole genome shotgun (WGS) entry which is preliminary data.</text>
</comment>
<evidence type="ECO:0000256" key="2">
    <source>
        <dbReference type="PROSITE-ProRule" id="PRU00335"/>
    </source>
</evidence>
<dbReference type="PANTHER" id="PTHR43479">
    <property type="entry name" value="ACREF/ENVCD OPERON REPRESSOR-RELATED"/>
    <property type="match status" value="1"/>
</dbReference>
<evidence type="ECO:0000259" key="3">
    <source>
        <dbReference type="PROSITE" id="PS50977"/>
    </source>
</evidence>
<organism evidence="4 5">
    <name type="scientific">Solibacillus kalamii</name>
    <dbReference type="NCBI Taxonomy" id="1748298"/>
    <lineage>
        <taxon>Bacteria</taxon>
        <taxon>Bacillati</taxon>
        <taxon>Bacillota</taxon>
        <taxon>Bacilli</taxon>
        <taxon>Bacillales</taxon>
        <taxon>Caryophanaceae</taxon>
        <taxon>Solibacillus</taxon>
    </lineage>
</organism>
<feature type="DNA-binding region" description="H-T-H motif" evidence="2">
    <location>
        <begin position="32"/>
        <end position="51"/>
    </location>
</feature>
<evidence type="ECO:0000313" key="4">
    <source>
        <dbReference type="EMBL" id="OUZ38463.1"/>
    </source>
</evidence>
<dbReference type="InterPro" id="IPR050624">
    <property type="entry name" value="HTH-type_Tx_Regulator"/>
</dbReference>
<dbReference type="InterPro" id="IPR009057">
    <property type="entry name" value="Homeodomain-like_sf"/>
</dbReference>
<dbReference type="Proteomes" id="UP000196594">
    <property type="component" value="Unassembled WGS sequence"/>
</dbReference>
<sequence length="190" mass="22724">MNKNDLRVIKTKKTIHKALLLLLKKKSLPQIKITELCKEATINRGTFYFHYQSVDDVLQELFEEIMRDLHISYDEPFKEGLELTVNGLNLNPNSVKIFDHVKKYEDFYKIVLSEDVSMKYYYMLFDEICKLMNETDYLKHEHQLNKYLHAYNANAIIGLLIQWYLNNFEDSVDMMNNRLVEIVKFRQSLN</sequence>
<dbReference type="SUPFAM" id="SSF46689">
    <property type="entry name" value="Homeodomain-like"/>
    <property type="match status" value="1"/>
</dbReference>
<evidence type="ECO:0000313" key="5">
    <source>
        <dbReference type="Proteomes" id="UP000196594"/>
    </source>
</evidence>
<dbReference type="Gene3D" id="1.10.357.10">
    <property type="entry name" value="Tetracycline Repressor, domain 2"/>
    <property type="match status" value="1"/>
</dbReference>
<dbReference type="PANTHER" id="PTHR43479:SF7">
    <property type="entry name" value="TETR-FAMILY TRANSCRIPTIONAL REGULATOR"/>
    <property type="match status" value="1"/>
</dbReference>
<reference evidence="4 5" key="1">
    <citation type="journal article" date="2017" name="Int. J. Syst. Evol. Microbiol.">
        <title>Solibacillus kalamii sp. nov., isolated from a high-efficiency particulate arrestance filter system used in the International Space Station.</title>
        <authorList>
            <person name="Checinska Sielaff A."/>
            <person name="Kumar R.M."/>
            <person name="Pal D."/>
            <person name="Mayilraj S."/>
            <person name="Venkateswaran K."/>
        </authorList>
    </citation>
    <scope>NUCLEOTIDE SEQUENCE [LARGE SCALE GENOMIC DNA]</scope>
    <source>
        <strain evidence="4 5">ISSFR-015</strain>
    </source>
</reference>
<dbReference type="InterPro" id="IPR039532">
    <property type="entry name" value="TetR_C_Firmicutes"/>
</dbReference>